<feature type="compositionally biased region" description="Acidic residues" evidence="1">
    <location>
        <begin position="93"/>
        <end position="108"/>
    </location>
</feature>
<dbReference type="EMBL" id="LJIX01000006">
    <property type="protein sequence ID" value="KQL18487.1"/>
    <property type="molecule type" value="Genomic_DNA"/>
</dbReference>
<evidence type="ECO:0000313" key="3">
    <source>
        <dbReference type="Proteomes" id="UP000050996"/>
    </source>
</evidence>
<name>A0A0Q3VGL3_9BACI</name>
<comment type="caution">
    <text evidence="2">The sequence shown here is derived from an EMBL/GenBank/DDBJ whole genome shotgun (WGS) entry which is preliminary data.</text>
</comment>
<reference evidence="2 3" key="1">
    <citation type="submission" date="2015-09" db="EMBL/GenBank/DDBJ databases">
        <title>Genome sequencing project for genomic taxonomy and phylogenomics of Bacillus-like bacteria.</title>
        <authorList>
            <person name="Liu B."/>
            <person name="Wang J."/>
            <person name="Zhu Y."/>
            <person name="Liu G."/>
            <person name="Chen Q."/>
            <person name="Chen Z."/>
            <person name="Lan J."/>
            <person name="Che J."/>
            <person name="Ge C."/>
            <person name="Shi H."/>
            <person name="Pan Z."/>
            <person name="Liu X."/>
        </authorList>
    </citation>
    <scope>NUCLEOTIDE SEQUENCE [LARGE SCALE GENOMIC DNA]</scope>
    <source>
        <strain evidence="2 3">FJAT-18043</strain>
    </source>
</reference>
<dbReference type="PATRIC" id="fig|1637975.4.peg.1309"/>
<evidence type="ECO:0000313" key="2">
    <source>
        <dbReference type="EMBL" id="KQL18487.1"/>
    </source>
</evidence>
<evidence type="ECO:0000256" key="1">
    <source>
        <dbReference type="SAM" id="MobiDB-lite"/>
    </source>
</evidence>
<feature type="region of interest" description="Disordered" evidence="1">
    <location>
        <begin position="86"/>
        <end position="108"/>
    </location>
</feature>
<gene>
    <name evidence="2" type="ORF">AN957_07845</name>
</gene>
<keyword evidence="3" id="KW-1185">Reference proteome</keyword>
<dbReference type="RefSeq" id="WP_053475056.1">
    <property type="nucleotide sequence ID" value="NZ_CP041305.1"/>
</dbReference>
<organism evidence="2 3">
    <name type="scientific">Cytobacillus solani</name>
    <dbReference type="NCBI Taxonomy" id="1637975"/>
    <lineage>
        <taxon>Bacteria</taxon>
        <taxon>Bacillati</taxon>
        <taxon>Bacillota</taxon>
        <taxon>Bacilli</taxon>
        <taxon>Bacillales</taxon>
        <taxon>Bacillaceae</taxon>
        <taxon>Cytobacillus</taxon>
    </lineage>
</organism>
<protein>
    <submittedName>
        <fullName evidence="2">Uncharacterized protein</fullName>
    </submittedName>
</protein>
<proteinExistence type="predicted"/>
<accession>A0A0Q3VGL3</accession>
<sequence length="108" mass="12403">MSRRRYDNNGNQSYFRGSSRNRRNNGRTDVNVESDIDFRNDIDNRADADADADVRNVDRNTNISRSIVSNSGNSCVDIRLNSRSNARVRADQDQENDQEQNTDVDVDF</sequence>
<dbReference type="Proteomes" id="UP000050996">
    <property type="component" value="Unassembled WGS sequence"/>
</dbReference>
<dbReference type="AlphaFoldDB" id="A0A0Q3VGL3"/>
<feature type="region of interest" description="Disordered" evidence="1">
    <location>
        <begin position="1"/>
        <end position="33"/>
    </location>
</feature>